<dbReference type="EMBL" id="JYON01000001">
    <property type="protein sequence ID" value="KJH73675.1"/>
    <property type="molecule type" value="Genomic_DNA"/>
</dbReference>
<evidence type="ECO:0000313" key="1">
    <source>
        <dbReference type="EMBL" id="KJH73675.1"/>
    </source>
</evidence>
<dbReference type="STRING" id="1618023.UH38_01420"/>
<evidence type="ECO:0000313" key="2">
    <source>
        <dbReference type="Proteomes" id="UP000032452"/>
    </source>
</evidence>
<reference evidence="1 2" key="1">
    <citation type="submission" date="2015-02" db="EMBL/GenBank/DDBJ databases">
        <title>Draft genome of a novel marine cyanobacterium (Chroococcales) isolated from South Atlantic Ocean.</title>
        <authorList>
            <person name="Rigonato J."/>
            <person name="Alvarenga D.O."/>
            <person name="Branco L.H."/>
            <person name="Varani A.M."/>
            <person name="Brandini F.P."/>
            <person name="Fiore M.F."/>
        </authorList>
    </citation>
    <scope>NUCLEOTIDE SEQUENCE [LARGE SCALE GENOMIC DNA]</scope>
    <source>
        <strain evidence="1 2">CENA595</strain>
    </source>
</reference>
<protein>
    <submittedName>
        <fullName evidence="1">Uncharacterized protein</fullName>
    </submittedName>
</protein>
<dbReference type="AlphaFoldDB" id="A0A0D8ZY50"/>
<accession>A0A0D8ZY50</accession>
<sequence length="75" mass="8457">MQKQALQLPIGDRWRLVESVLTSIQQETRSANSLDATVKPLTDLDPWTQSLLGAIQVGTKDSTESYVDYLEEKYS</sequence>
<gene>
    <name evidence="1" type="ORF">UH38_01420</name>
</gene>
<proteinExistence type="predicted"/>
<keyword evidence="2" id="KW-1185">Reference proteome</keyword>
<dbReference type="Proteomes" id="UP000032452">
    <property type="component" value="Unassembled WGS sequence"/>
</dbReference>
<name>A0A0D8ZY50_9CYAN</name>
<comment type="caution">
    <text evidence="1">The sequence shown here is derived from an EMBL/GenBank/DDBJ whole genome shotgun (WGS) entry which is preliminary data.</text>
</comment>
<organism evidence="1 2">
    <name type="scientific">Aliterella atlantica CENA595</name>
    <dbReference type="NCBI Taxonomy" id="1618023"/>
    <lineage>
        <taxon>Bacteria</taxon>
        <taxon>Bacillati</taxon>
        <taxon>Cyanobacteriota</taxon>
        <taxon>Cyanophyceae</taxon>
        <taxon>Chroococcidiopsidales</taxon>
        <taxon>Aliterellaceae</taxon>
        <taxon>Aliterella</taxon>
    </lineage>
</organism>